<name>A0ABY7CEG6_9BASI</name>
<keyword evidence="3" id="KW-1185">Reference proteome</keyword>
<dbReference type="GeneID" id="77808400"/>
<gene>
    <name evidence="2" type="ORF">PtA15_3A527</name>
</gene>
<protein>
    <submittedName>
        <fullName evidence="2">Uncharacterized protein</fullName>
    </submittedName>
</protein>
<dbReference type="RefSeq" id="XP_053018715.1">
    <property type="nucleotide sequence ID" value="XM_053167505.1"/>
</dbReference>
<evidence type="ECO:0000313" key="2">
    <source>
        <dbReference type="EMBL" id="WAQ83160.1"/>
    </source>
</evidence>
<proteinExistence type="predicted"/>
<accession>A0ABY7CEG6</accession>
<reference evidence="2" key="1">
    <citation type="submission" date="2022-10" db="EMBL/GenBank/DDBJ databases">
        <title>Puccinia triticina Genome sequencing and assembly.</title>
        <authorList>
            <person name="Li C."/>
        </authorList>
    </citation>
    <scope>NUCLEOTIDE SEQUENCE</scope>
    <source>
        <strain evidence="2">Pt15</strain>
    </source>
</reference>
<feature type="region of interest" description="Disordered" evidence="1">
    <location>
        <begin position="1"/>
        <end position="23"/>
    </location>
</feature>
<evidence type="ECO:0000256" key="1">
    <source>
        <dbReference type="SAM" id="MobiDB-lite"/>
    </source>
</evidence>
<dbReference type="Proteomes" id="UP001164743">
    <property type="component" value="Chromosome 3A"/>
</dbReference>
<organism evidence="2 3">
    <name type="scientific">Puccinia triticina</name>
    <dbReference type="NCBI Taxonomy" id="208348"/>
    <lineage>
        <taxon>Eukaryota</taxon>
        <taxon>Fungi</taxon>
        <taxon>Dikarya</taxon>
        <taxon>Basidiomycota</taxon>
        <taxon>Pucciniomycotina</taxon>
        <taxon>Pucciniomycetes</taxon>
        <taxon>Pucciniales</taxon>
        <taxon>Pucciniaceae</taxon>
        <taxon>Puccinia</taxon>
    </lineage>
</organism>
<dbReference type="EMBL" id="CP110423">
    <property type="protein sequence ID" value="WAQ83160.1"/>
    <property type="molecule type" value="Genomic_DNA"/>
</dbReference>
<sequence length="143" mass="15662">MAPIHDVDNNEGQPTHPADCLALGSGPSGGRNLCSTQAGIGAAVSIFSLKPLEELPHLHVRQSLEELPHLHVSQSKPDADEVVESPILDSAAEARRSTGNILSHAVMEKLQRYSRLKLQVMALEAEDWLFKSGKRWLTLGRPW</sequence>
<evidence type="ECO:0000313" key="3">
    <source>
        <dbReference type="Proteomes" id="UP001164743"/>
    </source>
</evidence>